<dbReference type="GO" id="GO:0006511">
    <property type="term" value="P:ubiquitin-dependent protein catabolic process"/>
    <property type="evidence" value="ECO:0007669"/>
    <property type="project" value="InterPro"/>
</dbReference>
<dbReference type="InterPro" id="IPR016073">
    <property type="entry name" value="Skp1_comp_POZ"/>
</dbReference>
<dbReference type="FunFam" id="3.30.710.10:FF:000035">
    <property type="entry name" value="Elongin C transcription elongation factor"/>
    <property type="match status" value="1"/>
</dbReference>
<protein>
    <recommendedName>
        <fullName evidence="3">Elongin-C</fullName>
    </recommendedName>
</protein>
<name>A0AAJ0M9S1_9PEZI</name>
<dbReference type="PANTHER" id="PTHR20648">
    <property type="entry name" value="ELONGIN-C"/>
    <property type="match status" value="1"/>
</dbReference>
<evidence type="ECO:0000256" key="1">
    <source>
        <dbReference type="ARBA" id="ARBA00004123"/>
    </source>
</evidence>
<gene>
    <name evidence="7" type="ORF">B0T25DRAFT_572856</name>
</gene>
<evidence type="ECO:0000256" key="5">
    <source>
        <dbReference type="ARBA" id="ARBA00045385"/>
    </source>
</evidence>
<dbReference type="InterPro" id="IPR011333">
    <property type="entry name" value="SKP1/BTB/POZ_sf"/>
</dbReference>
<dbReference type="CDD" id="cd18321">
    <property type="entry name" value="BTB_POZ_EloC"/>
    <property type="match status" value="1"/>
</dbReference>
<evidence type="ECO:0000259" key="6">
    <source>
        <dbReference type="Pfam" id="PF03931"/>
    </source>
</evidence>
<dbReference type="InterPro" id="IPR039948">
    <property type="entry name" value="ELC1"/>
</dbReference>
<dbReference type="SUPFAM" id="SSF54695">
    <property type="entry name" value="POZ domain"/>
    <property type="match status" value="1"/>
</dbReference>
<dbReference type="SMART" id="SM00512">
    <property type="entry name" value="Skp1"/>
    <property type="match status" value="1"/>
</dbReference>
<sequence length="122" mass="13649">MATKSDGPSNSKYITMVSSDGFEFVVIREASLISPTIKAMLRNNFSEAKTGRCVFPDISGLVLEKVVEYLYYYHKNVNVPYVPDMEIPVELCLVLLEAADYFQLDSVTVGTAFRSMGDTLKF</sequence>
<evidence type="ECO:0000313" key="8">
    <source>
        <dbReference type="Proteomes" id="UP001275084"/>
    </source>
</evidence>
<reference evidence="7" key="1">
    <citation type="journal article" date="2023" name="Mol. Phylogenet. Evol.">
        <title>Genome-scale phylogeny and comparative genomics of the fungal order Sordariales.</title>
        <authorList>
            <person name="Hensen N."/>
            <person name="Bonometti L."/>
            <person name="Westerberg I."/>
            <person name="Brannstrom I.O."/>
            <person name="Guillou S."/>
            <person name="Cros-Aarteil S."/>
            <person name="Calhoun S."/>
            <person name="Haridas S."/>
            <person name="Kuo A."/>
            <person name="Mondo S."/>
            <person name="Pangilinan J."/>
            <person name="Riley R."/>
            <person name="LaButti K."/>
            <person name="Andreopoulos B."/>
            <person name="Lipzen A."/>
            <person name="Chen C."/>
            <person name="Yan M."/>
            <person name="Daum C."/>
            <person name="Ng V."/>
            <person name="Clum A."/>
            <person name="Steindorff A."/>
            <person name="Ohm R.A."/>
            <person name="Martin F."/>
            <person name="Silar P."/>
            <person name="Natvig D.O."/>
            <person name="Lalanne C."/>
            <person name="Gautier V."/>
            <person name="Ament-Velasquez S.L."/>
            <person name="Kruys A."/>
            <person name="Hutchinson M.I."/>
            <person name="Powell A.J."/>
            <person name="Barry K."/>
            <person name="Miller A.N."/>
            <person name="Grigoriev I.V."/>
            <person name="Debuchy R."/>
            <person name="Gladieux P."/>
            <person name="Hiltunen Thoren M."/>
            <person name="Johannesson H."/>
        </authorList>
    </citation>
    <scope>NUCLEOTIDE SEQUENCE</scope>
    <source>
        <strain evidence="7">CBS 955.72</strain>
    </source>
</reference>
<dbReference type="Gene3D" id="3.30.710.10">
    <property type="entry name" value="Potassium Channel Kv1.1, Chain A"/>
    <property type="match status" value="1"/>
</dbReference>
<dbReference type="Pfam" id="PF03931">
    <property type="entry name" value="Skp1_POZ"/>
    <property type="match status" value="1"/>
</dbReference>
<organism evidence="7 8">
    <name type="scientific">Lasiosphaeria hispida</name>
    <dbReference type="NCBI Taxonomy" id="260671"/>
    <lineage>
        <taxon>Eukaryota</taxon>
        <taxon>Fungi</taxon>
        <taxon>Dikarya</taxon>
        <taxon>Ascomycota</taxon>
        <taxon>Pezizomycotina</taxon>
        <taxon>Sordariomycetes</taxon>
        <taxon>Sordariomycetidae</taxon>
        <taxon>Sordariales</taxon>
        <taxon>Lasiosphaeriaceae</taxon>
        <taxon>Lasiosphaeria</taxon>
    </lineage>
</organism>
<dbReference type="InterPro" id="IPR001232">
    <property type="entry name" value="SKP1-like"/>
</dbReference>
<dbReference type="AlphaFoldDB" id="A0AAJ0M9S1"/>
<reference evidence="7" key="2">
    <citation type="submission" date="2023-06" db="EMBL/GenBank/DDBJ databases">
        <authorList>
            <consortium name="Lawrence Berkeley National Laboratory"/>
            <person name="Haridas S."/>
            <person name="Hensen N."/>
            <person name="Bonometti L."/>
            <person name="Westerberg I."/>
            <person name="Brannstrom I.O."/>
            <person name="Guillou S."/>
            <person name="Cros-Aarteil S."/>
            <person name="Calhoun S."/>
            <person name="Kuo A."/>
            <person name="Mondo S."/>
            <person name="Pangilinan J."/>
            <person name="Riley R."/>
            <person name="Labutti K."/>
            <person name="Andreopoulos B."/>
            <person name="Lipzen A."/>
            <person name="Chen C."/>
            <person name="Yanf M."/>
            <person name="Daum C."/>
            <person name="Ng V."/>
            <person name="Clum A."/>
            <person name="Steindorff A."/>
            <person name="Ohm R."/>
            <person name="Martin F."/>
            <person name="Silar P."/>
            <person name="Natvig D."/>
            <person name="Lalanne C."/>
            <person name="Gautier V."/>
            <person name="Ament-Velasquez S.L."/>
            <person name="Kruys A."/>
            <person name="Hutchinson M.I."/>
            <person name="Powell A.J."/>
            <person name="Barry K."/>
            <person name="Miller A.N."/>
            <person name="Grigoriev I.V."/>
            <person name="Debuchy R."/>
            <person name="Gladieux P."/>
            <person name="Thoren M.H."/>
            <person name="Johannesson H."/>
        </authorList>
    </citation>
    <scope>NUCLEOTIDE SEQUENCE</scope>
    <source>
        <strain evidence="7">CBS 955.72</strain>
    </source>
</reference>
<comment type="function">
    <text evidence="5">Essential component of the SCF (SKP1-CUL1-F-box protein) E3 ubiquitin ligase complexes, which mediate the ubiquitination and subsequent proteasomal degradation of target proteins. Controls sulfur metabolite repression, probably by mediating the inactivation or degradation of the metR transcription factor.</text>
</comment>
<feature type="domain" description="SKP1 component POZ" evidence="6">
    <location>
        <begin position="13"/>
        <end position="75"/>
    </location>
</feature>
<comment type="caution">
    <text evidence="7">The sequence shown here is derived from an EMBL/GenBank/DDBJ whole genome shotgun (WGS) entry which is preliminary data.</text>
</comment>
<comment type="similarity">
    <text evidence="2">Belongs to the SKP1 family.</text>
</comment>
<dbReference type="Proteomes" id="UP001275084">
    <property type="component" value="Unassembled WGS sequence"/>
</dbReference>
<evidence type="ECO:0000256" key="3">
    <source>
        <dbReference type="ARBA" id="ARBA00021347"/>
    </source>
</evidence>
<dbReference type="GO" id="GO:0005634">
    <property type="term" value="C:nucleus"/>
    <property type="evidence" value="ECO:0007669"/>
    <property type="project" value="UniProtKB-SubCell"/>
</dbReference>
<evidence type="ECO:0000256" key="2">
    <source>
        <dbReference type="ARBA" id="ARBA00009993"/>
    </source>
</evidence>
<accession>A0AAJ0M9S1</accession>
<keyword evidence="4" id="KW-0539">Nucleus</keyword>
<comment type="subcellular location">
    <subcellularLocation>
        <location evidence="1">Nucleus</location>
    </subcellularLocation>
</comment>
<dbReference type="EMBL" id="JAUIQD010000007">
    <property type="protein sequence ID" value="KAK3343877.1"/>
    <property type="molecule type" value="Genomic_DNA"/>
</dbReference>
<evidence type="ECO:0000313" key="7">
    <source>
        <dbReference type="EMBL" id="KAK3343877.1"/>
    </source>
</evidence>
<proteinExistence type="inferred from homology"/>
<evidence type="ECO:0000256" key="4">
    <source>
        <dbReference type="ARBA" id="ARBA00023242"/>
    </source>
</evidence>
<keyword evidence="8" id="KW-1185">Reference proteome</keyword>